<dbReference type="InterPro" id="IPR046475">
    <property type="entry name" value="DUF6796"/>
</dbReference>
<name>D3HML7_LEGLN</name>
<accession>D3HML7</accession>
<keyword evidence="3" id="KW-1185">Reference proteome</keyword>
<keyword evidence="1" id="KW-0472">Membrane</keyword>
<dbReference type="Pfam" id="PF20599">
    <property type="entry name" value="DUF6796"/>
    <property type="match status" value="1"/>
</dbReference>
<proteinExistence type="predicted"/>
<feature type="transmembrane region" description="Helical" evidence="1">
    <location>
        <begin position="131"/>
        <end position="152"/>
    </location>
</feature>
<dbReference type="RefSeq" id="WP_003634266.1">
    <property type="nucleotide sequence ID" value="NC_013861.1"/>
</dbReference>
<dbReference type="OrthoDB" id="1425061at2"/>
<feature type="transmembrane region" description="Helical" evidence="1">
    <location>
        <begin position="84"/>
        <end position="111"/>
    </location>
</feature>
<protein>
    <submittedName>
        <fullName evidence="2">Putative membrane protein</fullName>
    </submittedName>
</protein>
<evidence type="ECO:0000313" key="2">
    <source>
        <dbReference type="EMBL" id="CBJ13710.1"/>
    </source>
</evidence>
<dbReference type="KEGG" id="llo:LLO_3252"/>
<gene>
    <name evidence="2" type="ordered locus">LLO_3252</name>
</gene>
<keyword evidence="1" id="KW-0812">Transmembrane</keyword>
<dbReference type="GeneID" id="40927433"/>
<dbReference type="Proteomes" id="UP000001060">
    <property type="component" value="Chromosome"/>
</dbReference>
<feature type="transmembrane region" description="Helical" evidence="1">
    <location>
        <begin position="187"/>
        <end position="209"/>
    </location>
</feature>
<dbReference type="eggNOG" id="ENOG5032WY9">
    <property type="taxonomic scope" value="Bacteria"/>
</dbReference>
<feature type="transmembrane region" description="Helical" evidence="1">
    <location>
        <begin position="161"/>
        <end position="181"/>
    </location>
</feature>
<sequence length="215" mass="24216">MVDKVVVAGLIGLGAAILVGTGEFLLHFNMTGYSSKIPYHFFLDISRKRLIWGHFIAVLAAPFYLVGFWHLYQMLLPSGGKLPAAVALLAGYGFIMGTVWIGSRALIATIVQANTPENHELIASYQLYNESLLQVIRVTTLLMSAGFVYLVLRGATFYPTWMWICNPFFILLAVFLIYFFWPGIGKFIMPIAMNVTYTLFFALSTYYAFHRQAEL</sequence>
<evidence type="ECO:0000256" key="1">
    <source>
        <dbReference type="SAM" id="Phobius"/>
    </source>
</evidence>
<feature type="transmembrane region" description="Helical" evidence="1">
    <location>
        <begin position="50"/>
        <end position="72"/>
    </location>
</feature>
<feature type="transmembrane region" description="Helical" evidence="1">
    <location>
        <begin position="7"/>
        <end position="30"/>
    </location>
</feature>
<evidence type="ECO:0000313" key="3">
    <source>
        <dbReference type="Proteomes" id="UP000001060"/>
    </source>
</evidence>
<dbReference type="EMBL" id="FN650140">
    <property type="protein sequence ID" value="CBJ13710.1"/>
    <property type="molecule type" value="Genomic_DNA"/>
</dbReference>
<keyword evidence="1" id="KW-1133">Transmembrane helix</keyword>
<dbReference type="AlphaFoldDB" id="D3HML7"/>
<organism evidence="2 3">
    <name type="scientific">Legionella longbeachae serogroup 1 (strain NSW150)</name>
    <dbReference type="NCBI Taxonomy" id="661367"/>
    <lineage>
        <taxon>Bacteria</taxon>
        <taxon>Pseudomonadati</taxon>
        <taxon>Pseudomonadota</taxon>
        <taxon>Gammaproteobacteria</taxon>
        <taxon>Legionellales</taxon>
        <taxon>Legionellaceae</taxon>
        <taxon>Legionella</taxon>
    </lineage>
</organism>
<dbReference type="HOGENOM" id="CLU_1265118_0_0_6"/>
<reference evidence="2 3" key="1">
    <citation type="journal article" date="2010" name="PLoS Genet.">
        <title>Analysis of the Legionella longbeachae genome and transcriptome uncovers unique strategies to cause Legionnaires' disease.</title>
        <authorList>
            <person name="Cazalet C."/>
            <person name="Gomez-Valero L."/>
            <person name="Rusniok C."/>
            <person name="Lomma M."/>
            <person name="Dervins-Ravault D."/>
            <person name="Newton H."/>
            <person name="Sansom F."/>
            <person name="Jarraud S."/>
            <person name="Zidane N."/>
            <person name="Ma L."/>
            <person name="Bouchier C."/>
            <person name="Etienne J."/>
            <person name="Hartland E."/>
            <person name="Buchrieser C."/>
        </authorList>
    </citation>
    <scope>NUCLEOTIDE SEQUENCE [LARGE SCALE GENOMIC DNA]</scope>
    <source>
        <strain evidence="2 3">NSW150</strain>
    </source>
</reference>